<proteinExistence type="predicted"/>
<comment type="caution">
    <text evidence="2">The sequence shown here is derived from an EMBL/GenBank/DDBJ whole genome shotgun (WGS) entry which is preliminary data.</text>
</comment>
<feature type="domain" description="TIR" evidence="1">
    <location>
        <begin position="124"/>
        <end position="242"/>
    </location>
</feature>
<gene>
    <name evidence="2" type="ORF">CLV62_1498</name>
</gene>
<dbReference type="OrthoDB" id="344630at2"/>
<dbReference type="RefSeq" id="WP_110312653.1">
    <property type="nucleotide sequence ID" value="NZ_QICL01000049.1"/>
</dbReference>
<sequence length="341" mass="38439">MTDQGILIHYYDTVKALLKAKGETEILKLFKRDNLRCIQTGHDNWNGGIDFYQVELSVSATEYVRLEKKDKIGNIESLINSILNDVTKGDESIVFNNVIIVPFDPADDIDPEEDVADFTFWDFGYYNIFISHLTKDKISASNLKAALASYGISSFVAHEDIEPTKLWANEIESALKTMHCLCAVITPEFNNSKWCDQEVGYALGRNILVIPIRKGCDPYGLLGKIQGIQSNGKSANKLAEEIFHILCSNKLSQKTYLKTLASLFLNSKSNDEASKWLGLIKDIKFVDNEIVEFIHSNYLSNSNLSDDSILKTANGFFTRHSFKPLQRTVVIEESVDDDLPF</sequence>
<evidence type="ECO:0000313" key="2">
    <source>
        <dbReference type="EMBL" id="PXV58399.1"/>
    </source>
</evidence>
<name>A0A2V3PK99_9BACT</name>
<reference evidence="2 3" key="1">
    <citation type="submission" date="2018-03" db="EMBL/GenBank/DDBJ databases">
        <title>Genomic Encyclopedia of Archaeal and Bacterial Type Strains, Phase II (KMG-II): from individual species to whole genera.</title>
        <authorList>
            <person name="Goeker M."/>
        </authorList>
    </citation>
    <scope>NUCLEOTIDE SEQUENCE [LARGE SCALE GENOMIC DNA]</scope>
    <source>
        <strain evidence="2 3">DSM 100214</strain>
    </source>
</reference>
<protein>
    <submittedName>
        <fullName evidence="2">TIR domain-containing protein</fullName>
    </submittedName>
</protein>
<dbReference type="Proteomes" id="UP000247973">
    <property type="component" value="Unassembled WGS sequence"/>
</dbReference>
<dbReference type="PROSITE" id="PS50104">
    <property type="entry name" value="TIR"/>
    <property type="match status" value="1"/>
</dbReference>
<evidence type="ECO:0000313" key="3">
    <source>
        <dbReference type="Proteomes" id="UP000247973"/>
    </source>
</evidence>
<dbReference type="InterPro" id="IPR035897">
    <property type="entry name" value="Toll_tir_struct_dom_sf"/>
</dbReference>
<dbReference type="EMBL" id="QICL01000049">
    <property type="protein sequence ID" value="PXV58399.1"/>
    <property type="molecule type" value="Genomic_DNA"/>
</dbReference>
<dbReference type="SUPFAM" id="SSF52200">
    <property type="entry name" value="Toll/Interleukin receptor TIR domain"/>
    <property type="match status" value="1"/>
</dbReference>
<accession>A0A2V3PK99</accession>
<dbReference type="Pfam" id="PF13676">
    <property type="entry name" value="TIR_2"/>
    <property type="match status" value="1"/>
</dbReference>
<keyword evidence="3" id="KW-1185">Reference proteome</keyword>
<dbReference type="Gene3D" id="3.40.50.10140">
    <property type="entry name" value="Toll/interleukin-1 receptor homology (TIR) domain"/>
    <property type="match status" value="1"/>
</dbReference>
<dbReference type="GO" id="GO:0007165">
    <property type="term" value="P:signal transduction"/>
    <property type="evidence" value="ECO:0007669"/>
    <property type="project" value="InterPro"/>
</dbReference>
<dbReference type="InterPro" id="IPR000157">
    <property type="entry name" value="TIR_dom"/>
</dbReference>
<evidence type="ECO:0000259" key="1">
    <source>
        <dbReference type="PROSITE" id="PS50104"/>
    </source>
</evidence>
<dbReference type="AlphaFoldDB" id="A0A2V3PK99"/>
<organism evidence="2 3">
    <name type="scientific">Dysgonomonas alginatilytica</name>
    <dbReference type="NCBI Taxonomy" id="1605892"/>
    <lineage>
        <taxon>Bacteria</taxon>
        <taxon>Pseudomonadati</taxon>
        <taxon>Bacteroidota</taxon>
        <taxon>Bacteroidia</taxon>
        <taxon>Bacteroidales</taxon>
        <taxon>Dysgonomonadaceae</taxon>
        <taxon>Dysgonomonas</taxon>
    </lineage>
</organism>